<accession>A0A4V2Z974</accession>
<name>A0A4V2Z974_9FLAO</name>
<dbReference type="SUPFAM" id="SSF52096">
    <property type="entry name" value="ClpP/crotonase"/>
    <property type="match status" value="1"/>
</dbReference>
<dbReference type="Gene3D" id="3.90.226.10">
    <property type="entry name" value="2-enoyl-CoA Hydratase, Chain A, domain 1"/>
    <property type="match status" value="1"/>
</dbReference>
<dbReference type="EMBL" id="SMLG01000007">
    <property type="protein sequence ID" value="TDE43546.1"/>
    <property type="molecule type" value="Genomic_DNA"/>
</dbReference>
<evidence type="ECO:0000256" key="1">
    <source>
        <dbReference type="SAM" id="SignalP"/>
    </source>
</evidence>
<evidence type="ECO:0000313" key="4">
    <source>
        <dbReference type="Proteomes" id="UP000294814"/>
    </source>
</evidence>
<gene>
    <name evidence="3" type="ORF">E0I26_10870</name>
</gene>
<protein>
    <recommendedName>
        <fullName evidence="2">Tail specific protease domain-containing protein</fullName>
    </recommendedName>
</protein>
<organism evidence="3 4">
    <name type="scientific">Flavobacterium rhamnosiphilum</name>
    <dbReference type="NCBI Taxonomy" id="2541724"/>
    <lineage>
        <taxon>Bacteria</taxon>
        <taxon>Pseudomonadati</taxon>
        <taxon>Bacteroidota</taxon>
        <taxon>Flavobacteriia</taxon>
        <taxon>Flavobacteriales</taxon>
        <taxon>Flavobacteriaceae</taxon>
        <taxon>Flavobacterium</taxon>
    </lineage>
</organism>
<dbReference type="Proteomes" id="UP000294814">
    <property type="component" value="Unassembled WGS sequence"/>
</dbReference>
<dbReference type="RefSeq" id="WP_131916498.1">
    <property type="nucleotide sequence ID" value="NZ_SMLG01000007.1"/>
</dbReference>
<dbReference type="AlphaFoldDB" id="A0A4V2Z974"/>
<feature type="signal peptide" evidence="1">
    <location>
        <begin position="1"/>
        <end position="22"/>
    </location>
</feature>
<dbReference type="Pfam" id="PF03572">
    <property type="entry name" value="Peptidase_S41"/>
    <property type="match status" value="1"/>
</dbReference>
<comment type="caution">
    <text evidence="3">The sequence shown here is derived from an EMBL/GenBank/DDBJ whole genome shotgun (WGS) entry which is preliminary data.</text>
</comment>
<feature type="domain" description="Tail specific protease" evidence="2">
    <location>
        <begin position="288"/>
        <end position="451"/>
    </location>
</feature>
<dbReference type="GO" id="GO:0008236">
    <property type="term" value="F:serine-type peptidase activity"/>
    <property type="evidence" value="ECO:0007669"/>
    <property type="project" value="InterPro"/>
</dbReference>
<keyword evidence="1" id="KW-0732">Signal</keyword>
<feature type="chain" id="PRO_5020880373" description="Tail specific protease domain-containing protein" evidence="1">
    <location>
        <begin position="23"/>
        <end position="545"/>
    </location>
</feature>
<proteinExistence type="predicted"/>
<dbReference type="GO" id="GO:0006508">
    <property type="term" value="P:proteolysis"/>
    <property type="evidence" value="ECO:0007669"/>
    <property type="project" value="InterPro"/>
</dbReference>
<dbReference type="InterPro" id="IPR029045">
    <property type="entry name" value="ClpP/crotonase-like_dom_sf"/>
</dbReference>
<evidence type="ECO:0000313" key="3">
    <source>
        <dbReference type="EMBL" id="TDE43546.1"/>
    </source>
</evidence>
<reference evidence="3 4" key="1">
    <citation type="submission" date="2019-03" db="EMBL/GenBank/DDBJ databases">
        <title>Novel species of Flavobacterium.</title>
        <authorList>
            <person name="Liu Q."/>
            <person name="Xin Y.-H."/>
        </authorList>
    </citation>
    <scope>NUCLEOTIDE SEQUENCE [LARGE SCALE GENOMIC DNA]</scope>
    <source>
        <strain evidence="3 4">LB3P52</strain>
    </source>
</reference>
<keyword evidence="4" id="KW-1185">Reference proteome</keyword>
<sequence>MKIYVSLLLTVVSILSFSNIKAQNSQKPSKYLEGTPQLTHSQMLVDYDSLVSYVNQVSPIIQFNKEVRKIDFNKHAKMLKKRITSKTSMEEYLFLVEKTLNVAQDGHSDRLGNSGLDEVKTILIPKGFVKGLETLDLPHSYKYEKFIGENFYTKTKLELVYINGEYYNLLPFSYDGKSYPATMKLISCNGNEIHQFVKNMEELISPLRWDRINKKVYHEDFYTVGEIYKNNHLKLTFVDNNQEKKIVTIAKDDTVTFLEEKKNNFGYNSSTASVITHYFEKEQIFYGKIPVMKEKLGDTLTKRFQTIINKFPVKSIVLDVRGNGGGSDATYGNFLGKILKDTIKMNLTVGRILSPLNCKYYEIDKDSIIEYGLKLTKEGPKLKNLKMFYNIIPNYSFFHPEKEILPFNGPVYVLQDRFIFSSSSNLSSLAYNNKHLTSIGEMPNLLGGMQNSPTVFFLPHSKLLFRVGPQIDFTDCKTVADIFQNQVEHFVTYPIDFLHERTTTNEDIFGKNFLLQKDPMFKKVLELELKQYFVETSNAISQKKI</sequence>
<dbReference type="InterPro" id="IPR005151">
    <property type="entry name" value="Tail-specific_protease"/>
</dbReference>
<dbReference type="OrthoDB" id="2327485at2"/>
<evidence type="ECO:0000259" key="2">
    <source>
        <dbReference type="Pfam" id="PF03572"/>
    </source>
</evidence>